<accession>A0ABW5RVG7</accession>
<keyword evidence="1" id="KW-0472">Membrane</keyword>
<comment type="caution">
    <text evidence="2">The sequence shown here is derived from an EMBL/GenBank/DDBJ whole genome shotgun (WGS) entry which is preliminary data.</text>
</comment>
<keyword evidence="1" id="KW-1133">Transmembrane helix</keyword>
<proteinExistence type="predicted"/>
<keyword evidence="1" id="KW-0812">Transmembrane</keyword>
<feature type="transmembrane region" description="Helical" evidence="1">
    <location>
        <begin position="29"/>
        <end position="52"/>
    </location>
</feature>
<keyword evidence="3" id="KW-1185">Reference proteome</keyword>
<reference evidence="3" key="1">
    <citation type="journal article" date="2019" name="Int. J. Syst. Evol. Microbiol.">
        <title>The Global Catalogue of Microorganisms (GCM) 10K type strain sequencing project: providing services to taxonomists for standard genome sequencing and annotation.</title>
        <authorList>
            <consortium name="The Broad Institute Genomics Platform"/>
            <consortium name="The Broad Institute Genome Sequencing Center for Infectious Disease"/>
            <person name="Wu L."/>
            <person name="Ma J."/>
        </authorList>
    </citation>
    <scope>NUCLEOTIDE SEQUENCE [LARGE SCALE GENOMIC DNA]</scope>
    <source>
        <strain evidence="3">KCTC 3913</strain>
    </source>
</reference>
<dbReference type="RefSeq" id="WP_377937321.1">
    <property type="nucleotide sequence ID" value="NZ_JBHUMF010000031.1"/>
</dbReference>
<dbReference type="EMBL" id="JBHUMF010000031">
    <property type="protein sequence ID" value="MFD2682685.1"/>
    <property type="molecule type" value="Genomic_DNA"/>
</dbReference>
<protein>
    <submittedName>
        <fullName evidence="2">Uncharacterized protein</fullName>
    </submittedName>
</protein>
<evidence type="ECO:0000256" key="1">
    <source>
        <dbReference type="SAM" id="Phobius"/>
    </source>
</evidence>
<dbReference type="Proteomes" id="UP001597506">
    <property type="component" value="Unassembled WGS sequence"/>
</dbReference>
<evidence type="ECO:0000313" key="3">
    <source>
        <dbReference type="Proteomes" id="UP001597506"/>
    </source>
</evidence>
<evidence type="ECO:0000313" key="2">
    <source>
        <dbReference type="EMBL" id="MFD2682685.1"/>
    </source>
</evidence>
<organism evidence="2 3">
    <name type="scientific">Bacillus seohaeanensis</name>
    <dbReference type="NCBI Taxonomy" id="284580"/>
    <lineage>
        <taxon>Bacteria</taxon>
        <taxon>Bacillati</taxon>
        <taxon>Bacillota</taxon>
        <taxon>Bacilli</taxon>
        <taxon>Bacillales</taxon>
        <taxon>Bacillaceae</taxon>
        <taxon>Bacillus</taxon>
    </lineage>
</organism>
<gene>
    <name evidence="2" type="ORF">ACFSUL_18255</name>
</gene>
<sequence>MDRFIFTMIAGILAGFALLKVPLDIPFLSSFQTIITAIAIFAVVVFSFVLIYKAIMTLFGK</sequence>
<name>A0ABW5RVG7_9BACI</name>